<dbReference type="InterPro" id="IPR042100">
    <property type="entry name" value="Bug_dom1"/>
</dbReference>
<evidence type="ECO:0000313" key="3">
    <source>
        <dbReference type="EMBL" id="MCO6416737.1"/>
    </source>
</evidence>
<dbReference type="SUPFAM" id="SSF53850">
    <property type="entry name" value="Periplasmic binding protein-like II"/>
    <property type="match status" value="1"/>
</dbReference>
<dbReference type="PANTHER" id="PTHR42928:SF5">
    <property type="entry name" value="BLR1237 PROTEIN"/>
    <property type="match status" value="1"/>
</dbReference>
<name>A0ABT1D480_9PROT</name>
<dbReference type="EMBL" id="JAFIRR010000067">
    <property type="protein sequence ID" value="MCO6416737.1"/>
    <property type="molecule type" value="Genomic_DNA"/>
</dbReference>
<dbReference type="Proteomes" id="UP001523392">
    <property type="component" value="Unassembled WGS sequence"/>
</dbReference>
<accession>A0ABT1D480</accession>
<proteinExistence type="inferred from homology"/>
<comment type="similarity">
    <text evidence="1">Belongs to the UPF0065 (bug) family.</text>
</comment>
<keyword evidence="2" id="KW-0732">Signal</keyword>
<protein>
    <submittedName>
        <fullName evidence="3">Tripartite tricarboxylate transporter substrate binding protein</fullName>
    </submittedName>
</protein>
<evidence type="ECO:0000313" key="4">
    <source>
        <dbReference type="Proteomes" id="UP001523392"/>
    </source>
</evidence>
<dbReference type="Gene3D" id="3.40.190.10">
    <property type="entry name" value="Periplasmic binding protein-like II"/>
    <property type="match status" value="1"/>
</dbReference>
<keyword evidence="4" id="KW-1185">Reference proteome</keyword>
<evidence type="ECO:0000256" key="2">
    <source>
        <dbReference type="SAM" id="SignalP"/>
    </source>
</evidence>
<feature type="signal peptide" evidence="2">
    <location>
        <begin position="1"/>
        <end position="26"/>
    </location>
</feature>
<dbReference type="InterPro" id="IPR005064">
    <property type="entry name" value="BUG"/>
</dbReference>
<evidence type="ECO:0000256" key="1">
    <source>
        <dbReference type="ARBA" id="ARBA00006987"/>
    </source>
</evidence>
<comment type="caution">
    <text evidence="3">The sequence shown here is derived from an EMBL/GenBank/DDBJ whole genome shotgun (WGS) entry which is preliminary data.</text>
</comment>
<dbReference type="Gene3D" id="3.40.190.150">
    <property type="entry name" value="Bordetella uptake gene, domain 1"/>
    <property type="match status" value="1"/>
</dbReference>
<dbReference type="Pfam" id="PF03401">
    <property type="entry name" value="TctC"/>
    <property type="match status" value="1"/>
</dbReference>
<sequence>MIRRRAALAAPLALPLLAPAPGRAQARFNRPIRLIAPFAPGATVDLMARAIAGPLGEGLGQPVLVENRAGAGGNVGIDAVAKAPKDGHVLGLCTPGPLSINPHLMPAMPFDPATEIAPVSLVALGPNVLAVAKDLPVRDVPGLVALARSRPGQLSFGSSGVGSTNHLAGAAFAAAAGVELVHVPYRGNAEMANDLLAGRLDMVFSGLPPLVPLLSVGTLRALAVTGPARLPSLPGVPTIAEAGQPEAAATIYYGLVAPGGTPAPVLAALAEAARRALERPEIRAVFEGFGTPAQPSTPEEFAALIEADSVRWRGVIRRFDIRAG</sequence>
<dbReference type="PANTHER" id="PTHR42928">
    <property type="entry name" value="TRICARBOXYLATE-BINDING PROTEIN"/>
    <property type="match status" value="1"/>
</dbReference>
<dbReference type="RefSeq" id="WP_252953367.1">
    <property type="nucleotide sequence ID" value="NZ_JAFIRR010000067.1"/>
</dbReference>
<reference evidence="3 4" key="1">
    <citation type="submission" date="2021-12" db="EMBL/GenBank/DDBJ databases">
        <title>Siccirubricoccus leaddurans sp. nov., a high concentration Zn2+ tolerance bacterium.</title>
        <authorList>
            <person name="Cao Y."/>
        </authorList>
    </citation>
    <scope>NUCLEOTIDE SEQUENCE [LARGE SCALE GENOMIC DNA]</scope>
    <source>
        <strain evidence="3 4">KC 17139</strain>
    </source>
</reference>
<dbReference type="PIRSF" id="PIRSF017082">
    <property type="entry name" value="YflP"/>
    <property type="match status" value="1"/>
</dbReference>
<feature type="chain" id="PRO_5046702681" evidence="2">
    <location>
        <begin position="27"/>
        <end position="324"/>
    </location>
</feature>
<gene>
    <name evidence="3" type="ORF">JYK14_11290</name>
</gene>
<organism evidence="3 4">
    <name type="scientific">Siccirubricoccus soli</name>
    <dbReference type="NCBI Taxonomy" id="2899147"/>
    <lineage>
        <taxon>Bacteria</taxon>
        <taxon>Pseudomonadati</taxon>
        <taxon>Pseudomonadota</taxon>
        <taxon>Alphaproteobacteria</taxon>
        <taxon>Acetobacterales</taxon>
        <taxon>Roseomonadaceae</taxon>
        <taxon>Siccirubricoccus</taxon>
    </lineage>
</organism>